<protein>
    <submittedName>
        <fullName evidence="2">Uncharacterized protein</fullName>
    </submittedName>
</protein>
<dbReference type="EMBL" id="DAKRPA010000048">
    <property type="protein sequence ID" value="DBA01424.1"/>
    <property type="molecule type" value="Genomic_DNA"/>
</dbReference>
<proteinExistence type="predicted"/>
<dbReference type="AlphaFoldDB" id="A0AAV2Z7P9"/>
<evidence type="ECO:0000313" key="3">
    <source>
        <dbReference type="Proteomes" id="UP001146120"/>
    </source>
</evidence>
<evidence type="ECO:0000256" key="1">
    <source>
        <dbReference type="SAM" id="MobiDB-lite"/>
    </source>
</evidence>
<name>A0AAV2Z7P9_9STRA</name>
<keyword evidence="3" id="KW-1185">Reference proteome</keyword>
<gene>
    <name evidence="2" type="ORF">N0F65_007321</name>
</gene>
<comment type="caution">
    <text evidence="2">The sequence shown here is derived from an EMBL/GenBank/DDBJ whole genome shotgun (WGS) entry which is preliminary data.</text>
</comment>
<feature type="compositionally biased region" description="Basic residues" evidence="1">
    <location>
        <begin position="11"/>
        <end position="20"/>
    </location>
</feature>
<accession>A0AAV2Z7P9</accession>
<sequence length="42" mass="4796">MASKLEMSLTHTRKQSHPQMHRNGEKLCFQNCAPIFPTTHGT</sequence>
<dbReference type="Proteomes" id="UP001146120">
    <property type="component" value="Unassembled WGS sequence"/>
</dbReference>
<evidence type="ECO:0000313" key="2">
    <source>
        <dbReference type="EMBL" id="DBA01424.1"/>
    </source>
</evidence>
<feature type="region of interest" description="Disordered" evidence="1">
    <location>
        <begin position="1"/>
        <end position="22"/>
    </location>
</feature>
<reference evidence="2" key="1">
    <citation type="submission" date="2022-11" db="EMBL/GenBank/DDBJ databases">
        <authorList>
            <person name="Morgan W.R."/>
            <person name="Tartar A."/>
        </authorList>
    </citation>
    <scope>NUCLEOTIDE SEQUENCE</scope>
    <source>
        <strain evidence="2">ARSEF 373</strain>
    </source>
</reference>
<organism evidence="2 3">
    <name type="scientific">Lagenidium giganteum</name>
    <dbReference type="NCBI Taxonomy" id="4803"/>
    <lineage>
        <taxon>Eukaryota</taxon>
        <taxon>Sar</taxon>
        <taxon>Stramenopiles</taxon>
        <taxon>Oomycota</taxon>
        <taxon>Peronosporomycetes</taxon>
        <taxon>Pythiales</taxon>
        <taxon>Pythiaceae</taxon>
    </lineage>
</organism>
<reference evidence="2" key="2">
    <citation type="journal article" date="2023" name="Microbiol Resour">
        <title>Decontamination and Annotation of the Draft Genome Sequence of the Oomycete Lagenidium giganteum ARSEF 373.</title>
        <authorList>
            <person name="Morgan W.R."/>
            <person name="Tartar A."/>
        </authorList>
    </citation>
    <scope>NUCLEOTIDE SEQUENCE</scope>
    <source>
        <strain evidence="2">ARSEF 373</strain>
    </source>
</reference>